<feature type="domain" description="Deacetylase sirtuin-type" evidence="5">
    <location>
        <begin position="1"/>
        <end position="276"/>
    </location>
</feature>
<dbReference type="InterPro" id="IPR050134">
    <property type="entry name" value="NAD-dep_sirtuin_deacylases"/>
</dbReference>
<keyword evidence="2 6" id="KW-0808">Transferase</keyword>
<dbReference type="RefSeq" id="WP_276267277.1">
    <property type="nucleotide sequence ID" value="NZ_JARJLM010000467.1"/>
</dbReference>
<feature type="binding site" evidence="4">
    <location>
        <position position="173"/>
    </location>
    <ligand>
        <name>Zn(2+)</name>
        <dbReference type="ChEBI" id="CHEBI:29105"/>
    </ligand>
</feature>
<evidence type="ECO:0000256" key="3">
    <source>
        <dbReference type="ARBA" id="ARBA00023027"/>
    </source>
</evidence>
<keyword evidence="3" id="KW-0520">NAD</keyword>
<keyword evidence="7" id="KW-1185">Reference proteome</keyword>
<dbReference type="InterPro" id="IPR029035">
    <property type="entry name" value="DHS-like_NAD/FAD-binding_dom"/>
</dbReference>
<dbReference type="Gene3D" id="3.40.50.1220">
    <property type="entry name" value="TPP-binding domain"/>
    <property type="match status" value="1"/>
</dbReference>
<protein>
    <recommendedName>
        <fullName evidence="1">protein acetyllysine N-acetyltransferase</fullName>
        <ecNumber evidence="1">2.3.1.286</ecNumber>
    </recommendedName>
</protein>
<feature type="active site" description="Proton acceptor" evidence="4">
    <location>
        <position position="133"/>
    </location>
</feature>
<dbReference type="InterPro" id="IPR026590">
    <property type="entry name" value="Ssirtuin_cat_dom"/>
</dbReference>
<dbReference type="PANTHER" id="PTHR11085:SF4">
    <property type="entry name" value="NAD-DEPENDENT PROTEIN DEACYLASE"/>
    <property type="match status" value="1"/>
</dbReference>
<dbReference type="PROSITE" id="PS50305">
    <property type="entry name" value="SIRTUIN"/>
    <property type="match status" value="1"/>
</dbReference>
<dbReference type="GO" id="GO:0034979">
    <property type="term" value="F:NAD-dependent protein lysine deacetylase activity"/>
    <property type="evidence" value="ECO:0007669"/>
    <property type="project" value="UniProtKB-EC"/>
</dbReference>
<dbReference type="EMBL" id="JARJLM010000467">
    <property type="protein sequence ID" value="MDF3836946.1"/>
    <property type="molecule type" value="Genomic_DNA"/>
</dbReference>
<proteinExistence type="predicted"/>
<evidence type="ECO:0000259" key="5">
    <source>
        <dbReference type="PROSITE" id="PS50305"/>
    </source>
</evidence>
<keyword evidence="4" id="KW-0862">Zinc</keyword>
<feature type="binding site" evidence="4">
    <location>
        <position position="146"/>
    </location>
    <ligand>
        <name>Zn(2+)</name>
        <dbReference type="ChEBI" id="CHEBI:29105"/>
    </ligand>
</feature>
<evidence type="ECO:0000256" key="4">
    <source>
        <dbReference type="PROSITE-ProRule" id="PRU00236"/>
    </source>
</evidence>
<evidence type="ECO:0000256" key="1">
    <source>
        <dbReference type="ARBA" id="ARBA00012928"/>
    </source>
</evidence>
<comment type="caution">
    <text evidence="6">The sequence shown here is derived from an EMBL/GenBank/DDBJ whole genome shotgun (WGS) entry which is preliminary data.</text>
</comment>
<feature type="binding site" evidence="4">
    <location>
        <position position="176"/>
    </location>
    <ligand>
        <name>Zn(2+)</name>
        <dbReference type="ChEBI" id="CHEBI:29105"/>
    </ligand>
</feature>
<dbReference type="EC" id="2.3.1.286" evidence="1"/>
<dbReference type="Gene3D" id="3.30.1600.10">
    <property type="entry name" value="SIR2/SIRT2 'Small Domain"/>
    <property type="match status" value="1"/>
</dbReference>
<organism evidence="6 7">
    <name type="scientific">Cupriavidus basilensis</name>
    <dbReference type="NCBI Taxonomy" id="68895"/>
    <lineage>
        <taxon>Bacteria</taxon>
        <taxon>Pseudomonadati</taxon>
        <taxon>Pseudomonadota</taxon>
        <taxon>Betaproteobacteria</taxon>
        <taxon>Burkholderiales</taxon>
        <taxon>Burkholderiaceae</taxon>
        <taxon>Cupriavidus</taxon>
    </lineage>
</organism>
<dbReference type="InterPro" id="IPR003000">
    <property type="entry name" value="Sirtuin"/>
</dbReference>
<evidence type="ECO:0000256" key="2">
    <source>
        <dbReference type="ARBA" id="ARBA00022679"/>
    </source>
</evidence>
<evidence type="ECO:0000313" key="6">
    <source>
        <dbReference type="EMBL" id="MDF3836946.1"/>
    </source>
</evidence>
<keyword evidence="6" id="KW-0012">Acyltransferase</keyword>
<reference evidence="6 7" key="1">
    <citation type="submission" date="2023-03" db="EMBL/GenBank/DDBJ databases">
        <title>Draft assemblies of triclosan tolerant bacteria isolated from returned activated sludge.</title>
        <authorList>
            <person name="Van Hamelsveld S."/>
        </authorList>
    </citation>
    <scope>NUCLEOTIDE SEQUENCE [LARGE SCALE GENOMIC DNA]</scope>
    <source>
        <strain evidence="6 7">GW210010_S58</strain>
    </source>
</reference>
<dbReference type="Pfam" id="PF02146">
    <property type="entry name" value="SIR2"/>
    <property type="match status" value="1"/>
</dbReference>
<dbReference type="SUPFAM" id="SSF52467">
    <property type="entry name" value="DHS-like NAD/FAD-binding domain"/>
    <property type="match status" value="1"/>
</dbReference>
<dbReference type="InterPro" id="IPR026591">
    <property type="entry name" value="Sirtuin_cat_small_dom_sf"/>
</dbReference>
<name>A0ABT6AWD6_9BURK</name>
<keyword evidence="4" id="KW-0479">Metal-binding</keyword>
<accession>A0ABT6AWD6</accession>
<sequence length="276" mass="30329">MDNDQDKIEEAAHWVKHARALLVTAGAGMGVDSGLPDFRGPEGFWRAYPALGAAGLNFQDIASPHAFAARPALAWGFYGHRLALYRRTRPHAGFEILRRWAEGMPEGYRVFTSNVDGHFQRAGFAPETVHECHGSIHVLQCLEPCCERIWSADGFTPEIDEANCLLLNEPPKCPYCAGMARPNILMFDDYAWVDPPTAESRARLDAWIGARNDILVIEVGAGTEIPTARRFGERQATQLIRINARQAGVRGGKHNMGLAGAALDTLVAIEEVASRL</sequence>
<evidence type="ECO:0000313" key="7">
    <source>
        <dbReference type="Proteomes" id="UP001216674"/>
    </source>
</evidence>
<dbReference type="Proteomes" id="UP001216674">
    <property type="component" value="Unassembled WGS sequence"/>
</dbReference>
<feature type="binding site" evidence="4">
    <location>
        <position position="141"/>
    </location>
    <ligand>
        <name>Zn(2+)</name>
        <dbReference type="ChEBI" id="CHEBI:29105"/>
    </ligand>
</feature>
<dbReference type="PANTHER" id="PTHR11085">
    <property type="entry name" value="NAD-DEPENDENT PROTEIN DEACYLASE SIRTUIN-5, MITOCHONDRIAL-RELATED"/>
    <property type="match status" value="1"/>
</dbReference>
<gene>
    <name evidence="6" type="ORF">P3W85_28930</name>
</gene>